<dbReference type="InterPro" id="IPR001223">
    <property type="entry name" value="Glyco_hydro18_cat"/>
</dbReference>
<keyword evidence="3" id="KW-1185">Reference proteome</keyword>
<gene>
    <name evidence="2" type="ORF">M9458_023640</name>
</gene>
<dbReference type="InterPro" id="IPR017853">
    <property type="entry name" value="GH"/>
</dbReference>
<dbReference type="PANTHER" id="PTHR11177">
    <property type="entry name" value="CHITINASE"/>
    <property type="match status" value="1"/>
</dbReference>
<feature type="domain" description="GH18" evidence="1">
    <location>
        <begin position="1"/>
        <end position="55"/>
    </location>
</feature>
<dbReference type="PANTHER" id="PTHR11177:SF248">
    <property type="entry name" value="CHITOTRIOSIDASE-1"/>
    <property type="match status" value="1"/>
</dbReference>
<dbReference type="Proteomes" id="UP001529510">
    <property type="component" value="Unassembled WGS sequence"/>
</dbReference>
<accession>A0ABD0Q4M5</accession>
<sequence length="55" mass="5859">DFALQYWRSQGAPSEKLLMGFATYGRSFILTSSESGVGAPANNLASPGPYTQEMG</sequence>
<dbReference type="Gene3D" id="3.20.20.80">
    <property type="entry name" value="Glycosidases"/>
    <property type="match status" value="1"/>
</dbReference>
<reference evidence="2 3" key="1">
    <citation type="submission" date="2024-05" db="EMBL/GenBank/DDBJ databases">
        <title>Genome sequencing and assembly of Indian major carp, Cirrhinus mrigala (Hamilton, 1822).</title>
        <authorList>
            <person name="Mohindra V."/>
            <person name="Chowdhury L.M."/>
            <person name="Lal K."/>
            <person name="Jena J.K."/>
        </authorList>
    </citation>
    <scope>NUCLEOTIDE SEQUENCE [LARGE SCALE GENOMIC DNA]</scope>
    <source>
        <strain evidence="2">CM1030</strain>
        <tissue evidence="2">Blood</tissue>
    </source>
</reference>
<dbReference type="InterPro" id="IPR050314">
    <property type="entry name" value="Glycosyl_Hydrlase_18"/>
</dbReference>
<evidence type="ECO:0000313" key="2">
    <source>
        <dbReference type="EMBL" id="KAL0181234.1"/>
    </source>
</evidence>
<dbReference type="EMBL" id="JAMKFB020000011">
    <property type="protein sequence ID" value="KAL0181234.1"/>
    <property type="molecule type" value="Genomic_DNA"/>
</dbReference>
<feature type="non-terminal residue" evidence="2">
    <location>
        <position position="1"/>
    </location>
</feature>
<comment type="caution">
    <text evidence="2">The sequence shown here is derived from an EMBL/GenBank/DDBJ whole genome shotgun (WGS) entry which is preliminary data.</text>
</comment>
<dbReference type="InterPro" id="IPR029070">
    <property type="entry name" value="Chitinase_insertion_sf"/>
</dbReference>
<name>A0ABD0Q4M5_CIRMR</name>
<organism evidence="2 3">
    <name type="scientific">Cirrhinus mrigala</name>
    <name type="common">Mrigala</name>
    <dbReference type="NCBI Taxonomy" id="683832"/>
    <lineage>
        <taxon>Eukaryota</taxon>
        <taxon>Metazoa</taxon>
        <taxon>Chordata</taxon>
        <taxon>Craniata</taxon>
        <taxon>Vertebrata</taxon>
        <taxon>Euteleostomi</taxon>
        <taxon>Actinopterygii</taxon>
        <taxon>Neopterygii</taxon>
        <taxon>Teleostei</taxon>
        <taxon>Ostariophysi</taxon>
        <taxon>Cypriniformes</taxon>
        <taxon>Cyprinidae</taxon>
        <taxon>Labeoninae</taxon>
        <taxon>Labeonini</taxon>
        <taxon>Cirrhinus</taxon>
    </lineage>
</organism>
<dbReference type="AlphaFoldDB" id="A0ABD0Q4M5"/>
<evidence type="ECO:0000259" key="1">
    <source>
        <dbReference type="PROSITE" id="PS51910"/>
    </source>
</evidence>
<feature type="non-terminal residue" evidence="2">
    <location>
        <position position="55"/>
    </location>
</feature>
<proteinExistence type="predicted"/>
<dbReference type="PROSITE" id="PS51910">
    <property type="entry name" value="GH18_2"/>
    <property type="match status" value="1"/>
</dbReference>
<protein>
    <recommendedName>
        <fullName evidence="1">GH18 domain-containing protein</fullName>
    </recommendedName>
</protein>
<evidence type="ECO:0000313" key="3">
    <source>
        <dbReference type="Proteomes" id="UP001529510"/>
    </source>
</evidence>
<dbReference type="SUPFAM" id="SSF54556">
    <property type="entry name" value="Chitinase insertion domain"/>
    <property type="match status" value="1"/>
</dbReference>
<dbReference type="SUPFAM" id="SSF51445">
    <property type="entry name" value="(Trans)glycosidases"/>
    <property type="match status" value="1"/>
</dbReference>